<evidence type="ECO:0000256" key="1">
    <source>
        <dbReference type="SAM" id="Phobius"/>
    </source>
</evidence>
<dbReference type="Proteomes" id="UP000192756">
    <property type="component" value="Unassembled WGS sequence"/>
</dbReference>
<dbReference type="EMBL" id="FWXT01000001">
    <property type="protein sequence ID" value="SMC57055.1"/>
    <property type="molecule type" value="Genomic_DNA"/>
</dbReference>
<evidence type="ECO:0000256" key="2">
    <source>
        <dbReference type="SAM" id="SignalP"/>
    </source>
</evidence>
<sequence>MRPAMLFLLFLCFLLLRGHAALYAGGHHSSSHSTVQRAEKSALPSFGNIRDFAQVRHSSFNEKKEDFISVEDEDEELVSGRKFLFQAKYFITLAYVSILFFFYNYLKNRLPFCKHLSYTSSPKYILQRVLRL</sequence>
<feature type="chain" id="PRO_5012099669" evidence="2">
    <location>
        <begin position="21"/>
        <end position="132"/>
    </location>
</feature>
<dbReference type="RefSeq" id="WP_144008875.1">
    <property type="nucleotide sequence ID" value="NZ_FWXT01000001.1"/>
</dbReference>
<reference evidence="4" key="1">
    <citation type="submission" date="2017-04" db="EMBL/GenBank/DDBJ databases">
        <authorList>
            <person name="Varghese N."/>
            <person name="Submissions S."/>
        </authorList>
    </citation>
    <scope>NUCLEOTIDE SEQUENCE [LARGE SCALE GENOMIC DNA]</scope>
    <source>
        <strain evidence="4">DSM 12126</strain>
    </source>
</reference>
<accession>A0A1W2A8L1</accession>
<keyword evidence="1" id="KW-0472">Membrane</keyword>
<keyword evidence="1" id="KW-0812">Transmembrane</keyword>
<evidence type="ECO:0000313" key="4">
    <source>
        <dbReference type="Proteomes" id="UP000192756"/>
    </source>
</evidence>
<keyword evidence="2" id="KW-0732">Signal</keyword>
<keyword evidence="4" id="KW-1185">Reference proteome</keyword>
<dbReference type="AlphaFoldDB" id="A0A1W2A8L1"/>
<proteinExistence type="predicted"/>
<protein>
    <submittedName>
        <fullName evidence="3">Uncharacterized protein</fullName>
    </submittedName>
</protein>
<feature type="transmembrane region" description="Helical" evidence="1">
    <location>
        <begin position="87"/>
        <end position="106"/>
    </location>
</feature>
<gene>
    <name evidence="3" type="ORF">SAMN04488524_1249</name>
</gene>
<keyword evidence="1" id="KW-1133">Transmembrane helix</keyword>
<evidence type="ECO:0000313" key="3">
    <source>
        <dbReference type="EMBL" id="SMC57055.1"/>
    </source>
</evidence>
<dbReference type="OrthoDB" id="680542at2"/>
<dbReference type="STRING" id="151894.SAMN04488524_1249"/>
<organism evidence="3 4">
    <name type="scientific">Pedobacter africanus</name>
    <dbReference type="NCBI Taxonomy" id="151894"/>
    <lineage>
        <taxon>Bacteria</taxon>
        <taxon>Pseudomonadati</taxon>
        <taxon>Bacteroidota</taxon>
        <taxon>Sphingobacteriia</taxon>
        <taxon>Sphingobacteriales</taxon>
        <taxon>Sphingobacteriaceae</taxon>
        <taxon>Pedobacter</taxon>
    </lineage>
</organism>
<name>A0A1W2A8L1_9SPHI</name>
<feature type="signal peptide" evidence="2">
    <location>
        <begin position="1"/>
        <end position="20"/>
    </location>
</feature>